<evidence type="ECO:0000256" key="1">
    <source>
        <dbReference type="SAM" id="MobiDB-lite"/>
    </source>
</evidence>
<organism evidence="2 3">
    <name type="scientific">Cystoisospora suis</name>
    <dbReference type="NCBI Taxonomy" id="483139"/>
    <lineage>
        <taxon>Eukaryota</taxon>
        <taxon>Sar</taxon>
        <taxon>Alveolata</taxon>
        <taxon>Apicomplexa</taxon>
        <taxon>Conoidasida</taxon>
        <taxon>Coccidia</taxon>
        <taxon>Eucoccidiorida</taxon>
        <taxon>Eimeriorina</taxon>
        <taxon>Sarcocystidae</taxon>
        <taxon>Cystoisospora</taxon>
    </lineage>
</organism>
<feature type="region of interest" description="Disordered" evidence="1">
    <location>
        <begin position="221"/>
        <end position="286"/>
    </location>
</feature>
<feature type="compositionally biased region" description="Polar residues" evidence="1">
    <location>
        <begin position="451"/>
        <end position="462"/>
    </location>
</feature>
<dbReference type="RefSeq" id="XP_067919729.1">
    <property type="nucleotide sequence ID" value="XM_068068293.1"/>
</dbReference>
<feature type="compositionally biased region" description="Polar residues" evidence="1">
    <location>
        <begin position="495"/>
        <end position="516"/>
    </location>
</feature>
<evidence type="ECO:0000313" key="3">
    <source>
        <dbReference type="Proteomes" id="UP000221165"/>
    </source>
</evidence>
<dbReference type="AlphaFoldDB" id="A0A2C6KKD5"/>
<keyword evidence="3" id="KW-1185">Reference proteome</keyword>
<dbReference type="GeneID" id="94431504"/>
<accession>A0A2C6KKD5</accession>
<evidence type="ECO:0000313" key="2">
    <source>
        <dbReference type="EMBL" id="PHJ18017.1"/>
    </source>
</evidence>
<reference evidence="2 3" key="1">
    <citation type="journal article" date="2017" name="Int. J. Parasitol.">
        <title>The genome of the protozoan parasite Cystoisospora suis and a reverse vaccinology approach to identify vaccine candidates.</title>
        <authorList>
            <person name="Palmieri N."/>
            <person name="Shrestha A."/>
            <person name="Ruttkowski B."/>
            <person name="Beck T."/>
            <person name="Vogl C."/>
            <person name="Tomley F."/>
            <person name="Blake D.P."/>
            <person name="Joachim A."/>
        </authorList>
    </citation>
    <scope>NUCLEOTIDE SEQUENCE [LARGE SCALE GENOMIC DNA]</scope>
    <source>
        <strain evidence="2 3">Wien I</strain>
    </source>
</reference>
<protein>
    <submittedName>
        <fullName evidence="2">Uncharacterized protein</fullName>
    </submittedName>
</protein>
<feature type="region of interest" description="Disordered" evidence="1">
    <location>
        <begin position="333"/>
        <end position="639"/>
    </location>
</feature>
<feature type="compositionally biased region" description="Basic and acidic residues" evidence="1">
    <location>
        <begin position="189"/>
        <end position="199"/>
    </location>
</feature>
<feature type="compositionally biased region" description="Basic and acidic residues" evidence="1">
    <location>
        <begin position="622"/>
        <end position="631"/>
    </location>
</feature>
<name>A0A2C6KKD5_9APIC</name>
<feature type="region of interest" description="Disordered" evidence="1">
    <location>
        <begin position="655"/>
        <end position="695"/>
    </location>
</feature>
<dbReference type="VEuPathDB" id="ToxoDB:CSUI_008156"/>
<dbReference type="EMBL" id="MIGC01004488">
    <property type="protein sequence ID" value="PHJ18017.1"/>
    <property type="molecule type" value="Genomic_DNA"/>
</dbReference>
<dbReference type="Proteomes" id="UP000221165">
    <property type="component" value="Unassembled WGS sequence"/>
</dbReference>
<feature type="compositionally biased region" description="Basic and acidic residues" evidence="1">
    <location>
        <begin position="150"/>
        <end position="165"/>
    </location>
</feature>
<comment type="caution">
    <text evidence="2">The sequence shown here is derived from an EMBL/GenBank/DDBJ whole genome shotgun (WGS) entry which is preliminary data.</text>
</comment>
<feature type="compositionally biased region" description="Low complexity" evidence="1">
    <location>
        <begin position="606"/>
        <end position="618"/>
    </location>
</feature>
<proteinExistence type="predicted"/>
<sequence length="695" mass="76008">MFSLCGTCAFVASQLLLIIVVKYQTCFIHAPARAQLREFLVSFVFPGDLATQMLFRDHVQTVVHARIRHFRDSVGRTLRQHQPATRRRCGIGANLPSSCPSGVEVVSMTPNLRRDQHSETEGHYAGTATLRSVSSPECYFCPSTLLQDGEERRQAKVEDEQRGTEMDYSAGPRTAARKAGSPGTDPDSTSEKERRRMDISHGVNSDFSEDTCRVVVPLWDDPNGAEQEEDRRKGYQVPSEQERRALTLTGRSQSRERSQPTPAQLTDGFHGSGRRARRNSGRPGPDQLFQQLQRVVQLARENGGAKGLESIWHQQPAQVEALLRLAEDVDETVGPKNNTDDRCQGAADPETHTSVGKVGRGEFGTRLPGVGERVGEASDDGPTRSRTKRRRGEEDCGEELEECNLARVSRDSDLSARSSSSCWRGETGRVANSDASRLVKGECAADLPGNSRVSRQTRSSGGNAEPEGQTRGEATLSSRRSWRAQASDVKDDEQPGNTHAETETAQTNRWTPQGQSWERLESKNPLRRKAAPNAECREKPHSGVGEVQTELSNSRGEFMSCGSDNGTSDCTRRATRQRGPGCDDKDPADLPPYLPTSDEATPAARSVVSGGTTTSSSTRHAAGVEDKKERTVSSTDDLPRSVLTEFLLTYCADSSKPTATTSDACKQTVKNPRVTGGKRSHRGVENSIETPAETS</sequence>
<feature type="compositionally biased region" description="Polar residues" evidence="1">
    <location>
        <begin position="655"/>
        <end position="670"/>
    </location>
</feature>
<feature type="region of interest" description="Disordered" evidence="1">
    <location>
        <begin position="150"/>
        <end position="205"/>
    </location>
</feature>
<gene>
    <name evidence="2" type="ORF">CSUI_008156</name>
</gene>